<dbReference type="Gene3D" id="3.40.50.2000">
    <property type="entry name" value="Glycogen Phosphorylase B"/>
    <property type="match status" value="2"/>
</dbReference>
<dbReference type="CDD" id="cd03789">
    <property type="entry name" value="GT9_LPS_heptosyltransferase"/>
    <property type="match status" value="1"/>
</dbReference>
<comment type="caution">
    <text evidence="3">The sequence shown here is derived from an EMBL/GenBank/DDBJ whole genome shotgun (WGS) entry which is preliminary data.</text>
</comment>
<keyword evidence="4" id="KW-1185">Reference proteome</keyword>
<evidence type="ECO:0000313" key="4">
    <source>
        <dbReference type="Proteomes" id="UP000253426"/>
    </source>
</evidence>
<dbReference type="AlphaFoldDB" id="A0A366HAP7"/>
<reference evidence="3 4" key="1">
    <citation type="submission" date="2018-06" db="EMBL/GenBank/DDBJ databases">
        <title>Genomic Encyclopedia of Type Strains, Phase IV (KMG-IV): sequencing the most valuable type-strain genomes for metagenomic binning, comparative biology and taxonomic classification.</title>
        <authorList>
            <person name="Goeker M."/>
        </authorList>
    </citation>
    <scope>NUCLEOTIDE SEQUENCE [LARGE SCALE GENOMIC DNA]</scope>
    <source>
        <strain evidence="3 4">DSM 25532</strain>
    </source>
</reference>
<dbReference type="EMBL" id="QNRR01000011">
    <property type="protein sequence ID" value="RBP38551.1"/>
    <property type="molecule type" value="Genomic_DNA"/>
</dbReference>
<dbReference type="GO" id="GO:0009244">
    <property type="term" value="P:lipopolysaccharide core region biosynthetic process"/>
    <property type="evidence" value="ECO:0007669"/>
    <property type="project" value="TreeGrafter"/>
</dbReference>
<gene>
    <name evidence="3" type="ORF">DES53_11169</name>
</gene>
<dbReference type="PANTHER" id="PTHR30160">
    <property type="entry name" value="TETRAACYLDISACCHARIDE 4'-KINASE-RELATED"/>
    <property type="match status" value="1"/>
</dbReference>
<dbReference type="InterPro" id="IPR051199">
    <property type="entry name" value="LPS_LOS_Heptosyltrfase"/>
</dbReference>
<dbReference type="GO" id="GO:0005829">
    <property type="term" value="C:cytosol"/>
    <property type="evidence" value="ECO:0007669"/>
    <property type="project" value="TreeGrafter"/>
</dbReference>
<evidence type="ECO:0000256" key="1">
    <source>
        <dbReference type="ARBA" id="ARBA00022676"/>
    </source>
</evidence>
<dbReference type="InterPro" id="IPR002201">
    <property type="entry name" value="Glyco_trans_9"/>
</dbReference>
<dbReference type="Pfam" id="PF01075">
    <property type="entry name" value="Glyco_transf_9"/>
    <property type="match status" value="1"/>
</dbReference>
<organism evidence="3 4">
    <name type="scientific">Roseimicrobium gellanilyticum</name>
    <dbReference type="NCBI Taxonomy" id="748857"/>
    <lineage>
        <taxon>Bacteria</taxon>
        <taxon>Pseudomonadati</taxon>
        <taxon>Verrucomicrobiota</taxon>
        <taxon>Verrucomicrobiia</taxon>
        <taxon>Verrucomicrobiales</taxon>
        <taxon>Verrucomicrobiaceae</taxon>
        <taxon>Roseimicrobium</taxon>
    </lineage>
</organism>
<keyword evidence="2 3" id="KW-0808">Transferase</keyword>
<dbReference type="OrthoDB" id="9795016at2"/>
<protein>
    <submittedName>
        <fullName evidence="3">ADP-heptose:LPS heptosyltransferase</fullName>
    </submittedName>
</protein>
<accession>A0A366HAP7</accession>
<evidence type="ECO:0000256" key="2">
    <source>
        <dbReference type="ARBA" id="ARBA00022679"/>
    </source>
</evidence>
<sequence>MVMAAPARPRVLVIRGGAIGDFILTLPAIRLLRENIPNAYIEVLGYKPIIDLALAAEVADATRSLEHGSMARLFAPKAPAEGELADYFRSFNLIVSYLYDPDGHFRENMERMGVKTFLACPHRVVAGKGHAAEQLAKPLESLAMYLEDPAPRIAVAEPVAAPETIVRFASSLSETPAASPIVALHPGSGSLKKNLPVELWIAAGRALSTAFPLVRLALITGEAEHERGITARVQEGWQGLDYLHWDQIPLTQLAGHFSSAAAFIGHDSGISHLAAACGAPCLLFFGPTEPLTWAPRNAGVQVVSAPEGTLEDWPADRALAEMRRFLQGLRLGSEK</sequence>
<name>A0A366HAP7_9BACT</name>
<keyword evidence="1" id="KW-0328">Glycosyltransferase</keyword>
<dbReference type="SUPFAM" id="SSF53756">
    <property type="entry name" value="UDP-Glycosyltransferase/glycogen phosphorylase"/>
    <property type="match status" value="1"/>
</dbReference>
<evidence type="ECO:0000313" key="3">
    <source>
        <dbReference type="EMBL" id="RBP38551.1"/>
    </source>
</evidence>
<dbReference type="Proteomes" id="UP000253426">
    <property type="component" value="Unassembled WGS sequence"/>
</dbReference>
<dbReference type="GO" id="GO:0008713">
    <property type="term" value="F:ADP-heptose-lipopolysaccharide heptosyltransferase activity"/>
    <property type="evidence" value="ECO:0007669"/>
    <property type="project" value="TreeGrafter"/>
</dbReference>
<proteinExistence type="predicted"/>